<evidence type="ECO:0000256" key="3">
    <source>
        <dbReference type="ARBA" id="ARBA00022741"/>
    </source>
</evidence>
<evidence type="ECO:0000313" key="6">
    <source>
        <dbReference type="EMBL" id="QDH91226.1"/>
    </source>
</evidence>
<evidence type="ECO:0000256" key="4">
    <source>
        <dbReference type="ARBA" id="ARBA00048744"/>
    </source>
</evidence>
<sequence length="349" mass="39100">MVREDSVSISKPGFPFMLLGCQSVGQVLDEFPDVLCAAVNERLFLRLHWPMIEGLGAMRLARRHLRDVVRLFVKNEPHSREKIDLGRFRLIMNSSLVDIVCDRVVGGALIKKEIQTWDTIPSKPGMGLDPVSVHKLRAGLPPGKKISSDVKAWDWCVREWLIMLAAAVETAQYGVGPNSDLAKLLRASAHCTMHKILCTSDGELIEVEGGGIQESGSLFTASRNSKMRVLLAFLAGAEEAAAMGDDAVEVWLNGVLDAAKYLEMGFRVEVPELPQGVEFEFCSTHFKEDGTYEPLNWAKTLFRLLKHKPDPALYCQFFSEMWRSSEWSRIRDYLRTTAWAAVMVTVSDQ</sequence>
<dbReference type="PRINTS" id="PR00914">
    <property type="entry name" value="LVIRUSRNAPOL"/>
</dbReference>
<keyword evidence="1 5" id="KW-0808">Transferase</keyword>
<dbReference type="Pfam" id="PF02123">
    <property type="entry name" value="RdRP_4"/>
    <property type="match status" value="2"/>
</dbReference>
<organism evidence="6">
    <name type="scientific">Riboviria sp</name>
    <dbReference type="NCBI Taxonomy" id="2585031"/>
    <lineage>
        <taxon>Viruses</taxon>
        <taxon>Riboviria</taxon>
    </lineage>
</organism>
<dbReference type="InterPro" id="IPR043502">
    <property type="entry name" value="DNA/RNA_pol_sf"/>
</dbReference>
<protein>
    <recommendedName>
        <fullName evidence="5">RNA-directed RNA polymerase</fullName>
        <ecNumber evidence="5">2.7.7.48</ecNumber>
    </recommendedName>
</protein>
<keyword evidence="5" id="KW-0693">Viral RNA replication</keyword>
<dbReference type="GO" id="GO:0003723">
    <property type="term" value="F:RNA binding"/>
    <property type="evidence" value="ECO:0007669"/>
    <property type="project" value="InterPro"/>
</dbReference>
<gene>
    <name evidence="6" type="ORF">H4RhizoLitter191464_000001</name>
</gene>
<dbReference type="EC" id="2.7.7.48" evidence="5"/>
<keyword evidence="2 5" id="KW-0548">Nucleotidyltransferase</keyword>
<keyword evidence="5 6" id="KW-0696">RNA-directed RNA polymerase</keyword>
<dbReference type="GO" id="GO:0003968">
    <property type="term" value="F:RNA-directed RNA polymerase activity"/>
    <property type="evidence" value="ECO:0007669"/>
    <property type="project" value="UniProtKB-KW"/>
</dbReference>
<comment type="catalytic activity">
    <reaction evidence="4 5">
        <text>RNA(n) + a ribonucleoside 5'-triphosphate = RNA(n+1) + diphosphate</text>
        <dbReference type="Rhea" id="RHEA:21248"/>
        <dbReference type="Rhea" id="RHEA-COMP:14527"/>
        <dbReference type="Rhea" id="RHEA-COMP:17342"/>
        <dbReference type="ChEBI" id="CHEBI:33019"/>
        <dbReference type="ChEBI" id="CHEBI:61557"/>
        <dbReference type="ChEBI" id="CHEBI:140395"/>
        <dbReference type="EC" id="2.7.7.48"/>
    </reaction>
</comment>
<evidence type="ECO:0000256" key="1">
    <source>
        <dbReference type="ARBA" id="ARBA00022679"/>
    </source>
</evidence>
<dbReference type="EMBL" id="MN036108">
    <property type="protein sequence ID" value="QDH91226.1"/>
    <property type="molecule type" value="Genomic_DNA"/>
</dbReference>
<name>A0A514DC89_9VIRU</name>
<keyword evidence="3 5" id="KW-0547">Nucleotide-binding</keyword>
<dbReference type="InterPro" id="IPR001795">
    <property type="entry name" value="RNA-dir_pol_luteovirus"/>
</dbReference>
<evidence type="ECO:0000256" key="2">
    <source>
        <dbReference type="ARBA" id="ARBA00022695"/>
    </source>
</evidence>
<proteinExistence type="predicted"/>
<dbReference type="GO" id="GO:0000166">
    <property type="term" value="F:nucleotide binding"/>
    <property type="evidence" value="ECO:0007669"/>
    <property type="project" value="UniProtKB-KW"/>
</dbReference>
<evidence type="ECO:0000256" key="5">
    <source>
        <dbReference type="RuleBase" id="RU364050"/>
    </source>
</evidence>
<reference evidence="6" key="1">
    <citation type="submission" date="2019-05" db="EMBL/GenBank/DDBJ databases">
        <title>Metatranscriptomic reconstruction reveals RNA viruses with the potential to shape carbon cycling in soil.</title>
        <authorList>
            <person name="Starr E.P."/>
            <person name="Nuccio E."/>
            <person name="Pett-Ridge J."/>
            <person name="Banfield J.F."/>
            <person name="Firestone M.K."/>
        </authorList>
    </citation>
    <scope>NUCLEOTIDE SEQUENCE</scope>
    <source>
        <strain evidence="6">H4_Rhizo_Litter_19_scaffold_1464</strain>
    </source>
</reference>
<dbReference type="GO" id="GO:0006351">
    <property type="term" value="P:DNA-templated transcription"/>
    <property type="evidence" value="ECO:0007669"/>
    <property type="project" value="InterPro"/>
</dbReference>
<dbReference type="SUPFAM" id="SSF56672">
    <property type="entry name" value="DNA/RNA polymerases"/>
    <property type="match status" value="1"/>
</dbReference>
<accession>A0A514DC89</accession>